<dbReference type="InterPro" id="IPR027351">
    <property type="entry name" value="(+)RNA_virus_helicase_core_dom"/>
</dbReference>
<dbReference type="GO" id="GO:0003723">
    <property type="term" value="F:RNA binding"/>
    <property type="evidence" value="ECO:0007669"/>
    <property type="project" value="InterPro"/>
</dbReference>
<evidence type="ECO:0000313" key="6">
    <source>
        <dbReference type="EMBL" id="APG77702.1"/>
    </source>
</evidence>
<evidence type="ECO:0000256" key="2">
    <source>
        <dbReference type="ARBA" id="ARBA00022695"/>
    </source>
</evidence>
<dbReference type="GO" id="GO:0006351">
    <property type="term" value="P:DNA-templated transcription"/>
    <property type="evidence" value="ECO:0007669"/>
    <property type="project" value="InterPro"/>
</dbReference>
<dbReference type="EMBL" id="KX883793">
    <property type="protein sequence ID" value="APG77702.1"/>
    <property type="molecule type" value="Genomic_RNA"/>
</dbReference>
<dbReference type="SUPFAM" id="SSF56672">
    <property type="entry name" value="DNA/RNA polymerases"/>
    <property type="match status" value="1"/>
</dbReference>
<name>A0A1L3KJZ8_9VIRU</name>
<evidence type="ECO:0000256" key="3">
    <source>
        <dbReference type="ARBA" id="ARBA00022840"/>
    </source>
</evidence>
<evidence type="ECO:0000256" key="1">
    <source>
        <dbReference type="ARBA" id="ARBA00022679"/>
    </source>
</evidence>
<evidence type="ECO:0000259" key="5">
    <source>
        <dbReference type="PROSITE" id="PS50507"/>
    </source>
</evidence>
<accession>A0A1L3KJZ8</accession>
<keyword evidence="4" id="KW-0693">Viral RNA replication</keyword>
<feature type="domain" description="RdRp catalytic" evidence="5">
    <location>
        <begin position="560"/>
        <end position="678"/>
    </location>
</feature>
<dbReference type="CDD" id="cd23254">
    <property type="entry name" value="Kitaviridae_RdRp"/>
    <property type="match status" value="1"/>
</dbReference>
<dbReference type="GO" id="GO:0005524">
    <property type="term" value="F:ATP binding"/>
    <property type="evidence" value="ECO:0007669"/>
    <property type="project" value="UniProtKB-KW"/>
</dbReference>
<evidence type="ECO:0000256" key="4">
    <source>
        <dbReference type="ARBA" id="ARBA00022953"/>
    </source>
</evidence>
<dbReference type="InterPro" id="IPR007094">
    <property type="entry name" value="RNA-dir_pol_PSvirus"/>
</dbReference>
<dbReference type="InterPro" id="IPR001788">
    <property type="entry name" value="RNA-dep_RNA_pol_alsuvir"/>
</dbReference>
<dbReference type="Gene3D" id="3.40.50.300">
    <property type="entry name" value="P-loop containing nucleotide triphosphate hydrolases"/>
    <property type="match status" value="2"/>
</dbReference>
<sequence>MVVRLKSKHCAEKLCNVTALTFDSYMINYADSKPEFEVVWFDEARLTHGGDWLWVTYLTNCSHIYIVGDEAQIPYVERTQYVTKYAVPDIFDSKPVALSKSYRCPIDIVHWINSTVNDRGKSMYPFTVSTASEVLHSVSTHSITSLSSVPILPDAQYLVYTQDEVTEMKNAGYDNVRTVHQYQGNQNKSIILVRLDKKDAKPIFYRKAYMLVAFSRHTVSLAYYTVLTSKDPVLMELNRIMSYSDGVLRKRGGGEILDTACRTISIKKSFTKLVYLYPPLIRKLNDAYGFGSFIPTRIVTAYKPLNISNHPVLLSDSISNPLNILQEFNDEFLYEPNTVDFDHQLYADSDKSFVGEFSYVPILEKPVRTVYATPRLNTALRGKIPATQSQVLKAFCERNGSVPLLEGDVDETHMASILFNTVLNVCNPGVLEALRTEPLTMNANSLMRWIAKQPETIRNQIMNDPEDFWDKDLTMYSFTIKGNAKPDLDSYPGSRYKSSQTIAYQDKLINSFFCPIMADFTDRVTAALHDNIILFSRMSVDDYCTAVDRVCPYARFQSFENFYEIDFSKFDKSQDLIALKFEVMLMRHFGFPDELLNCWIMMHKETTLRDVKHKFRAKVLYQRKSGDAGTWILNTLFQMAVVIHSLGIDRSILNGSVFCTFSGDDSLVFVESENYSRDHVSDTCANLFNLEVKLLRFNTPYFCSKFFIPTPEGLLFVPDVLKTVVKLGRRDLVNVDHASEYFVSFCDNNKVLFNAYNWPLIDHSIKDRYGGFGSYVATYRALCTIMNSKTIFLSLWDYSNTSFFNILPTLEI</sequence>
<keyword evidence="2" id="KW-0548">Nucleotidyltransferase</keyword>
<reference evidence="6" key="1">
    <citation type="journal article" date="2016" name="Nature">
        <title>Redefining the invertebrate RNA virosphere.</title>
        <authorList>
            <person name="Shi M."/>
            <person name="Lin X.D."/>
            <person name="Tian J.H."/>
            <person name="Chen L.J."/>
            <person name="Chen X."/>
            <person name="Li C.X."/>
            <person name="Qin X.C."/>
            <person name="Li J."/>
            <person name="Cao J.P."/>
            <person name="Eden J.S."/>
            <person name="Buchmann J."/>
            <person name="Wang W."/>
            <person name="Xu J."/>
            <person name="Holmes E.C."/>
            <person name="Zhang Y.Z."/>
        </authorList>
    </citation>
    <scope>NUCLEOTIDE SEQUENCE</scope>
    <source>
        <strain evidence="6">SCM95808</strain>
    </source>
</reference>
<dbReference type="InterPro" id="IPR027417">
    <property type="entry name" value="P-loop_NTPase"/>
</dbReference>
<keyword evidence="3" id="KW-0547">Nucleotide-binding</keyword>
<dbReference type="Pfam" id="PF01443">
    <property type="entry name" value="Viral_helicase1"/>
    <property type="match status" value="1"/>
</dbReference>
<dbReference type="PROSITE" id="PS50507">
    <property type="entry name" value="RDRP_SSRNA_POS"/>
    <property type="match status" value="1"/>
</dbReference>
<dbReference type="InterPro" id="IPR043502">
    <property type="entry name" value="DNA/RNA_pol_sf"/>
</dbReference>
<organism evidence="6">
    <name type="scientific">Hubei virga-like virus 19</name>
    <dbReference type="NCBI Taxonomy" id="1923334"/>
    <lineage>
        <taxon>Viruses</taxon>
        <taxon>Riboviria</taxon>
    </lineage>
</organism>
<dbReference type="GO" id="GO:0003968">
    <property type="term" value="F:RNA-directed RNA polymerase activity"/>
    <property type="evidence" value="ECO:0007669"/>
    <property type="project" value="InterPro"/>
</dbReference>
<dbReference type="SUPFAM" id="SSF52540">
    <property type="entry name" value="P-loop containing nucleoside triphosphate hydrolases"/>
    <property type="match status" value="1"/>
</dbReference>
<dbReference type="GO" id="GO:0039694">
    <property type="term" value="P:viral RNA genome replication"/>
    <property type="evidence" value="ECO:0007669"/>
    <property type="project" value="InterPro"/>
</dbReference>
<proteinExistence type="predicted"/>
<protein>
    <recommendedName>
        <fullName evidence="5">RdRp catalytic domain-containing protein</fullName>
    </recommendedName>
</protein>
<keyword evidence="1" id="KW-0808">Transferase</keyword>
<dbReference type="Pfam" id="PF00978">
    <property type="entry name" value="RdRP_2"/>
    <property type="match status" value="1"/>
</dbReference>
<keyword evidence="3" id="KW-0067">ATP-binding</keyword>